<dbReference type="EMBL" id="UOEW01000034">
    <property type="protein sequence ID" value="VAW33495.1"/>
    <property type="molecule type" value="Genomic_DNA"/>
</dbReference>
<gene>
    <name evidence="1" type="ORF">MNBD_GAMMA01-1080</name>
</gene>
<sequence>MMSNGDIIKQGPLSNINIKQALSKDSHDLYDILKTKK</sequence>
<accession>A0A3B0UQY9</accession>
<protein>
    <submittedName>
        <fullName evidence="1">Uncharacterized protein</fullName>
    </submittedName>
</protein>
<proteinExistence type="predicted"/>
<dbReference type="AlphaFoldDB" id="A0A3B0UQY9"/>
<organism evidence="1">
    <name type="scientific">hydrothermal vent metagenome</name>
    <dbReference type="NCBI Taxonomy" id="652676"/>
    <lineage>
        <taxon>unclassified sequences</taxon>
        <taxon>metagenomes</taxon>
        <taxon>ecological metagenomes</taxon>
    </lineage>
</organism>
<name>A0A3B0UQY9_9ZZZZ</name>
<evidence type="ECO:0000313" key="1">
    <source>
        <dbReference type="EMBL" id="VAW33495.1"/>
    </source>
</evidence>
<reference evidence="1" key="1">
    <citation type="submission" date="2018-06" db="EMBL/GenBank/DDBJ databases">
        <authorList>
            <person name="Zhirakovskaya E."/>
        </authorList>
    </citation>
    <scope>NUCLEOTIDE SEQUENCE</scope>
</reference>